<organism evidence="1 2">
    <name type="scientific">Glossina palpalis gambiensis</name>
    <dbReference type="NCBI Taxonomy" id="67801"/>
    <lineage>
        <taxon>Eukaryota</taxon>
        <taxon>Metazoa</taxon>
        <taxon>Ecdysozoa</taxon>
        <taxon>Arthropoda</taxon>
        <taxon>Hexapoda</taxon>
        <taxon>Insecta</taxon>
        <taxon>Pterygota</taxon>
        <taxon>Neoptera</taxon>
        <taxon>Endopterygota</taxon>
        <taxon>Diptera</taxon>
        <taxon>Brachycera</taxon>
        <taxon>Muscomorpha</taxon>
        <taxon>Hippoboscoidea</taxon>
        <taxon>Glossinidae</taxon>
        <taxon>Glossina</taxon>
    </lineage>
</organism>
<proteinExistence type="predicted"/>
<evidence type="ECO:0000313" key="1">
    <source>
        <dbReference type="EnsemblMetazoa" id="GPPI036966-PA"/>
    </source>
</evidence>
<name>A0A1B0BQ10_9MUSC</name>
<dbReference type="EMBL" id="JXJN01018320">
    <property type="status" value="NOT_ANNOTATED_CDS"/>
    <property type="molecule type" value="Genomic_DNA"/>
</dbReference>
<reference evidence="1" key="2">
    <citation type="submission" date="2020-05" db="UniProtKB">
        <authorList>
            <consortium name="EnsemblMetazoa"/>
        </authorList>
    </citation>
    <scope>IDENTIFICATION</scope>
    <source>
        <strain evidence="1">IAEA</strain>
    </source>
</reference>
<reference evidence="2" key="1">
    <citation type="submission" date="2015-01" db="EMBL/GenBank/DDBJ databases">
        <authorList>
            <person name="Aksoy S."/>
            <person name="Warren W."/>
            <person name="Wilson R.K."/>
        </authorList>
    </citation>
    <scope>NUCLEOTIDE SEQUENCE [LARGE SCALE GENOMIC DNA]</scope>
    <source>
        <strain evidence="2">IAEA</strain>
    </source>
</reference>
<dbReference type="VEuPathDB" id="VectorBase:GPPI036966"/>
<evidence type="ECO:0000313" key="2">
    <source>
        <dbReference type="Proteomes" id="UP000092460"/>
    </source>
</evidence>
<protein>
    <submittedName>
        <fullName evidence="1">Uncharacterized protein</fullName>
    </submittedName>
</protein>
<sequence>MIASLLLRNIFLRFESLLKLQSTRTSTTSKTLFKKYERMHKKEIFVFESPFQLMKFELSKLSNADSRNNTIDFQHSLFVESFLELTGHHFVYTSSFSRARKGNYITF</sequence>
<accession>A0A1B0BQ10</accession>
<dbReference type="Proteomes" id="UP000092460">
    <property type="component" value="Unassembled WGS sequence"/>
</dbReference>
<dbReference type="EnsemblMetazoa" id="GPPI036966-RA">
    <property type="protein sequence ID" value="GPPI036966-PA"/>
    <property type="gene ID" value="GPPI036966"/>
</dbReference>
<keyword evidence="2" id="KW-1185">Reference proteome</keyword>
<dbReference type="AlphaFoldDB" id="A0A1B0BQ10"/>